<dbReference type="Proteomes" id="UP000018142">
    <property type="component" value="Unassembled WGS sequence"/>
</dbReference>
<organism evidence="1 2">
    <name type="scientific">[Eubacterium] siraeum CAG:80</name>
    <dbReference type="NCBI Taxonomy" id="1263080"/>
    <lineage>
        <taxon>Bacteria</taxon>
        <taxon>Bacillati</taxon>
        <taxon>Bacillota</taxon>
        <taxon>Clostridia</taxon>
        <taxon>Eubacteriales</taxon>
        <taxon>Oscillospiraceae</taxon>
        <taxon>Oscillospiraceae incertae sedis</taxon>
    </lineage>
</organism>
<evidence type="ECO:0000313" key="1">
    <source>
        <dbReference type="EMBL" id="CDC46978.1"/>
    </source>
</evidence>
<accession>R6RDL5</accession>
<protein>
    <submittedName>
        <fullName evidence="1">(NiFe) hydrogenase maturation protein HypF</fullName>
    </submittedName>
</protein>
<dbReference type="AlphaFoldDB" id="R6RDL5"/>
<proteinExistence type="predicted"/>
<comment type="caution">
    <text evidence="1">The sequence shown here is derived from an EMBL/GenBank/DDBJ whole genome shotgun (WGS) entry which is preliminary data.</text>
</comment>
<sequence>MKSDNSTTLRTCPCCGAQYGGVPALSRKYPNTQICPDCGTREALESIGVSADEQEKIIGIIHNRTHSSDR</sequence>
<dbReference type="EMBL" id="CBFJ010000131">
    <property type="protein sequence ID" value="CDC46978.1"/>
    <property type="molecule type" value="Genomic_DNA"/>
</dbReference>
<evidence type="ECO:0000313" key="2">
    <source>
        <dbReference type="Proteomes" id="UP000018142"/>
    </source>
</evidence>
<reference evidence="1" key="1">
    <citation type="submission" date="2012-11" db="EMBL/GenBank/DDBJ databases">
        <title>Dependencies among metagenomic species, viruses, plasmids and units of genetic variation.</title>
        <authorList>
            <person name="Nielsen H.B."/>
            <person name="Almeida M."/>
            <person name="Juncker A.S."/>
            <person name="Rasmussen S."/>
            <person name="Li J."/>
            <person name="Sunagawa S."/>
            <person name="Plichta D."/>
            <person name="Gautier L."/>
            <person name="Le Chatelier E."/>
            <person name="Peletier E."/>
            <person name="Bonde I."/>
            <person name="Nielsen T."/>
            <person name="Manichanh C."/>
            <person name="Arumugam M."/>
            <person name="Batto J."/>
            <person name="Santos M.B.Q.D."/>
            <person name="Blom N."/>
            <person name="Borruel N."/>
            <person name="Burgdorf K.S."/>
            <person name="Boumezbeur F."/>
            <person name="Casellas F."/>
            <person name="Dore J."/>
            <person name="Guarner F."/>
            <person name="Hansen T."/>
            <person name="Hildebrand F."/>
            <person name="Kaas R.S."/>
            <person name="Kennedy S."/>
            <person name="Kristiansen K."/>
            <person name="Kultima J.R."/>
            <person name="Leonard P."/>
            <person name="Levenez F."/>
            <person name="Lund O."/>
            <person name="Moumen B."/>
            <person name="Le Paslier D."/>
            <person name="Pons N."/>
            <person name="Pedersen O."/>
            <person name="Prifti E."/>
            <person name="Qin J."/>
            <person name="Raes J."/>
            <person name="Tap J."/>
            <person name="Tims S."/>
            <person name="Ussery D.W."/>
            <person name="Yamada T."/>
            <person name="MetaHit consortium"/>
            <person name="Renault P."/>
            <person name="Sicheritz-Ponten T."/>
            <person name="Bork P."/>
            <person name="Wang J."/>
            <person name="Brunak S."/>
            <person name="Ehrlich S.D."/>
        </authorList>
    </citation>
    <scope>NUCLEOTIDE SEQUENCE [LARGE SCALE GENOMIC DNA]</scope>
</reference>
<name>R6RDL5_9FIRM</name>
<gene>
    <name evidence="1" type="ORF">BN788_02132</name>
</gene>